<dbReference type="Gene3D" id="2.130.10.10">
    <property type="entry name" value="YVTN repeat-like/Quinoprotein amine dehydrogenase"/>
    <property type="match status" value="1"/>
</dbReference>
<feature type="signal peptide" evidence="2">
    <location>
        <begin position="1"/>
        <end position="19"/>
    </location>
</feature>
<dbReference type="PANTHER" id="PTHR30344:SF4">
    <property type="entry name" value="CYCLASE, PUTATIVE (AFU_ORTHOLOGUE AFUA_6G11580)-RELATED"/>
    <property type="match status" value="1"/>
</dbReference>
<evidence type="ECO:0000313" key="4">
    <source>
        <dbReference type="Proteomes" id="UP000434172"/>
    </source>
</evidence>
<sequence length="371" mass="38807">MVSQSLALLLSGFAPCISALSHQLLVGTFGTPYIYTLTFEDAAKTLVLSANTSVNTSSSWIALSYDKQNLYGNSFEDSGNSQYVSYAIEDDLSIGAGTIITAGGDCTERSIFVTPSTVSPYAVYGTPFGACGTVMSVTDGVLTESIQEYNYSTSSGVHGLAFNPAGTMIYSFDDTGNAIWVHSIDNSTGELTYVADVAAPVEGADPRHGAVHPAGDYLYAVHEGTNEVGVYSIDQATGIPSYANASFSLIPEGANSSDYWSDEVAIAYGSKFLWATSRARDANNTGYISIMSLNDDGSVEKQNFLSPTTTSGGSANAITANSFSDMYVALTDSSTGFVEIWEMGDGGASASAVAHLDLNDGGCCGNAVWLN</sequence>
<accession>A0A8H3WV73</accession>
<dbReference type="SUPFAM" id="SSF75011">
    <property type="entry name" value="3-carboxy-cis,cis-mucoante lactonizing enzyme"/>
    <property type="match status" value="1"/>
</dbReference>
<dbReference type="InterPro" id="IPR019405">
    <property type="entry name" value="Lactonase_7-beta_prop"/>
</dbReference>
<dbReference type="AlphaFoldDB" id="A0A8H3WV73"/>
<dbReference type="Pfam" id="PF10282">
    <property type="entry name" value="Lactonase"/>
    <property type="match status" value="1"/>
</dbReference>
<reference evidence="3 4" key="1">
    <citation type="submission" date="2019-12" db="EMBL/GenBank/DDBJ databases">
        <title>A genome sequence resource for the geographically widespread anthracnose pathogen Colletotrichum asianum.</title>
        <authorList>
            <person name="Meng Y."/>
        </authorList>
    </citation>
    <scope>NUCLEOTIDE SEQUENCE [LARGE SCALE GENOMIC DNA]</scope>
    <source>
        <strain evidence="3 4">ICMP 18580</strain>
    </source>
</reference>
<evidence type="ECO:0000313" key="3">
    <source>
        <dbReference type="EMBL" id="KAF0331922.1"/>
    </source>
</evidence>
<protein>
    <submittedName>
        <fullName evidence="3">Carboxy-cis,cis-muconate cyclase</fullName>
    </submittedName>
</protein>
<dbReference type="InterPro" id="IPR015943">
    <property type="entry name" value="WD40/YVTN_repeat-like_dom_sf"/>
</dbReference>
<dbReference type="OrthoDB" id="1715191at2759"/>
<evidence type="ECO:0000256" key="1">
    <source>
        <dbReference type="ARBA" id="ARBA00005564"/>
    </source>
</evidence>
<dbReference type="GO" id="GO:0017057">
    <property type="term" value="F:6-phosphogluconolactonase activity"/>
    <property type="evidence" value="ECO:0007669"/>
    <property type="project" value="TreeGrafter"/>
</dbReference>
<name>A0A8H3WV73_9PEZI</name>
<dbReference type="EMBL" id="WOWK01000002">
    <property type="protein sequence ID" value="KAF0331922.1"/>
    <property type="molecule type" value="Genomic_DNA"/>
</dbReference>
<feature type="chain" id="PRO_5034756865" evidence="2">
    <location>
        <begin position="20"/>
        <end position="371"/>
    </location>
</feature>
<organism evidence="3 4">
    <name type="scientific">Colletotrichum asianum</name>
    <dbReference type="NCBI Taxonomy" id="702518"/>
    <lineage>
        <taxon>Eukaryota</taxon>
        <taxon>Fungi</taxon>
        <taxon>Dikarya</taxon>
        <taxon>Ascomycota</taxon>
        <taxon>Pezizomycotina</taxon>
        <taxon>Sordariomycetes</taxon>
        <taxon>Hypocreomycetidae</taxon>
        <taxon>Glomerellales</taxon>
        <taxon>Glomerellaceae</taxon>
        <taxon>Colletotrichum</taxon>
        <taxon>Colletotrichum gloeosporioides species complex</taxon>
    </lineage>
</organism>
<keyword evidence="2" id="KW-0732">Signal</keyword>
<keyword evidence="4" id="KW-1185">Reference proteome</keyword>
<comment type="caution">
    <text evidence="3">The sequence shown here is derived from an EMBL/GenBank/DDBJ whole genome shotgun (WGS) entry which is preliminary data.</text>
</comment>
<dbReference type="InterPro" id="IPR050282">
    <property type="entry name" value="Cycloisomerase_2"/>
</dbReference>
<comment type="similarity">
    <text evidence="1">Belongs to the cycloisomerase 2 family.</text>
</comment>
<dbReference type="Proteomes" id="UP000434172">
    <property type="component" value="Unassembled WGS sequence"/>
</dbReference>
<gene>
    <name evidence="3" type="ORF">GQ607_001042</name>
</gene>
<proteinExistence type="inferred from homology"/>
<dbReference type="PANTHER" id="PTHR30344">
    <property type="entry name" value="6-PHOSPHOGLUCONOLACTONASE-RELATED"/>
    <property type="match status" value="1"/>
</dbReference>
<evidence type="ECO:0000256" key="2">
    <source>
        <dbReference type="SAM" id="SignalP"/>
    </source>
</evidence>